<proteinExistence type="predicted"/>
<reference evidence="5" key="2">
    <citation type="submission" date="2020-08" db="EMBL/GenBank/DDBJ databases">
        <authorList>
            <person name="Lai Q."/>
        </authorList>
    </citation>
    <scope>NUCLEOTIDE SEQUENCE</scope>
    <source>
        <strain evidence="5">S27-2</strain>
    </source>
</reference>
<dbReference type="Gene3D" id="3.40.50.12780">
    <property type="entry name" value="N-terminal domain of ligase-like"/>
    <property type="match status" value="1"/>
</dbReference>
<dbReference type="Gene3D" id="3.30.300.30">
    <property type="match status" value="1"/>
</dbReference>
<reference evidence="5" key="1">
    <citation type="journal article" date="2018" name="Int. J. Syst. Evol. Microbiol.">
        <title>Neptunicella marina gen. nov., sp. nov., isolated from surface seawater.</title>
        <authorList>
            <person name="Liu X."/>
            <person name="Lai Q."/>
            <person name="Du Y."/>
            <person name="Zhang X."/>
            <person name="Liu Z."/>
            <person name="Sun F."/>
            <person name="Shao Z."/>
        </authorList>
    </citation>
    <scope>NUCLEOTIDE SEQUENCE</scope>
    <source>
        <strain evidence="5">S27-2</strain>
    </source>
</reference>
<dbReference type="Pfam" id="PF00501">
    <property type="entry name" value="AMP-binding"/>
    <property type="match status" value="1"/>
</dbReference>
<comment type="caution">
    <text evidence="5">The sequence shown here is derived from an EMBL/GenBank/DDBJ whole genome shotgun (WGS) entry which is preliminary data.</text>
</comment>
<dbReference type="EMBL" id="JACNEP010000004">
    <property type="protein sequence ID" value="MBC3765461.1"/>
    <property type="molecule type" value="Genomic_DNA"/>
</dbReference>
<comment type="catalytic activity">
    <reaction evidence="3">
        <text>a long-chain fatty acid + ATP + CoA = a long-chain fatty acyl-CoA + AMP + diphosphate</text>
        <dbReference type="Rhea" id="RHEA:15421"/>
        <dbReference type="ChEBI" id="CHEBI:30616"/>
        <dbReference type="ChEBI" id="CHEBI:33019"/>
        <dbReference type="ChEBI" id="CHEBI:57287"/>
        <dbReference type="ChEBI" id="CHEBI:57560"/>
        <dbReference type="ChEBI" id="CHEBI:83139"/>
        <dbReference type="ChEBI" id="CHEBI:456215"/>
        <dbReference type="EC" id="6.2.1.3"/>
    </reaction>
    <physiologicalReaction direction="left-to-right" evidence="3">
        <dbReference type="Rhea" id="RHEA:15422"/>
    </physiologicalReaction>
</comment>
<evidence type="ECO:0000256" key="2">
    <source>
        <dbReference type="ARBA" id="ARBA00022840"/>
    </source>
</evidence>
<dbReference type="AlphaFoldDB" id="A0A8J6ITR2"/>
<name>A0A8J6ITR2_9ALTE</name>
<dbReference type="RefSeq" id="WP_186505938.1">
    <property type="nucleotide sequence ID" value="NZ_JACNEP010000004.1"/>
</dbReference>
<dbReference type="PANTHER" id="PTHR43272:SF33">
    <property type="entry name" value="AMP-BINDING DOMAIN-CONTAINING PROTEIN-RELATED"/>
    <property type="match status" value="1"/>
</dbReference>
<protein>
    <submittedName>
        <fullName evidence="5">AMP-binding protein</fullName>
    </submittedName>
</protein>
<accession>A0A8J6ITR2</accession>
<dbReference type="Pfam" id="PF23562">
    <property type="entry name" value="AMP-binding_C_3"/>
    <property type="match status" value="1"/>
</dbReference>
<dbReference type="InterPro" id="IPR042099">
    <property type="entry name" value="ANL_N_sf"/>
</dbReference>
<gene>
    <name evidence="5" type="ORF">H8B19_06200</name>
</gene>
<dbReference type="InterPro" id="IPR000873">
    <property type="entry name" value="AMP-dep_synth/lig_dom"/>
</dbReference>
<keyword evidence="2" id="KW-0067">ATP-binding</keyword>
<dbReference type="InterPro" id="IPR020845">
    <property type="entry name" value="AMP-binding_CS"/>
</dbReference>
<dbReference type="GO" id="GO:0004467">
    <property type="term" value="F:long-chain fatty acid-CoA ligase activity"/>
    <property type="evidence" value="ECO:0007669"/>
    <property type="project" value="UniProtKB-EC"/>
</dbReference>
<dbReference type="PROSITE" id="PS00455">
    <property type="entry name" value="AMP_BINDING"/>
    <property type="match status" value="1"/>
</dbReference>
<dbReference type="GO" id="GO:0005524">
    <property type="term" value="F:ATP binding"/>
    <property type="evidence" value="ECO:0007669"/>
    <property type="project" value="UniProtKB-KW"/>
</dbReference>
<dbReference type="PANTHER" id="PTHR43272">
    <property type="entry name" value="LONG-CHAIN-FATTY-ACID--COA LIGASE"/>
    <property type="match status" value="1"/>
</dbReference>
<dbReference type="SUPFAM" id="SSF56801">
    <property type="entry name" value="Acetyl-CoA synthetase-like"/>
    <property type="match status" value="1"/>
</dbReference>
<keyword evidence="6" id="KW-1185">Reference proteome</keyword>
<organism evidence="5 6">
    <name type="scientific">Neptunicella marina</name>
    <dbReference type="NCBI Taxonomy" id="2125989"/>
    <lineage>
        <taxon>Bacteria</taxon>
        <taxon>Pseudomonadati</taxon>
        <taxon>Pseudomonadota</taxon>
        <taxon>Gammaproteobacteria</taxon>
        <taxon>Alteromonadales</taxon>
        <taxon>Alteromonadaceae</taxon>
        <taxon>Neptunicella</taxon>
    </lineage>
</organism>
<keyword evidence="1" id="KW-0547">Nucleotide-binding</keyword>
<evidence type="ECO:0000259" key="4">
    <source>
        <dbReference type="Pfam" id="PF00501"/>
    </source>
</evidence>
<dbReference type="GO" id="GO:0016020">
    <property type="term" value="C:membrane"/>
    <property type="evidence" value="ECO:0007669"/>
    <property type="project" value="TreeGrafter"/>
</dbReference>
<evidence type="ECO:0000256" key="3">
    <source>
        <dbReference type="ARBA" id="ARBA00024484"/>
    </source>
</evidence>
<sequence>MNSARTPARQLLELTRQHPSKIFMNQPVNGERHQYSFTQVAEQMQKAATFLQIQKIKVGDKVAIFAKNSMEWMIADWAIGLAGAVSVPVFPAADRDTLQYILRHSEAKAIFIGKLDNAENYQNCIEAQILSISLPGCRVTCDYQWSEIQGASSSTSQWPEVKLSDTMTIIYTSGSTGVPKGVVHDYQAYINACLNFVENLGSQMPLCNERYLSYLPLAHITERVLGQGVSLYISQNNAHMQLYFVESLASFTQDLSHCSPTIFISVPRLWQKFRSEVLLKLPQKKLDLLLKVPLVNYLIKRKIQKALGLSSTKLFASGSAPLSDEVIGWYENLDINICQGWGMTETNAAGTTQLPYRSDKRATIGLPLPNIDIRIGEEQEIQIKGNCLMKAYYKQPEQTAKVFTEDGYFRTGDQGEIDSEGYIRIIGRLKDIFKTAKGKYVAPAPIEGTLSHCDIIDQLCVVGTNLKQPVALVVLNDAGQSLSSEQVSDRLQLQLQEVNQHLPKHEKLDGMWIVNEPWTVENELLTPTLKIRRQNIEKYYASLYAQPLPEKISWQTN</sequence>
<evidence type="ECO:0000313" key="6">
    <source>
        <dbReference type="Proteomes" id="UP000601768"/>
    </source>
</evidence>
<feature type="domain" description="AMP-dependent synthetase/ligase" evidence="4">
    <location>
        <begin position="16"/>
        <end position="393"/>
    </location>
</feature>
<evidence type="ECO:0000313" key="5">
    <source>
        <dbReference type="EMBL" id="MBC3765461.1"/>
    </source>
</evidence>
<dbReference type="Proteomes" id="UP000601768">
    <property type="component" value="Unassembled WGS sequence"/>
</dbReference>
<dbReference type="InterPro" id="IPR045851">
    <property type="entry name" value="AMP-bd_C_sf"/>
</dbReference>
<evidence type="ECO:0000256" key="1">
    <source>
        <dbReference type="ARBA" id="ARBA00022741"/>
    </source>
</evidence>